<feature type="domain" description="AMP-binding enzyme C-terminal" evidence="6">
    <location>
        <begin position="437"/>
        <end position="507"/>
    </location>
</feature>
<proteinExistence type="inferred from homology"/>
<dbReference type="Pfam" id="PF13193">
    <property type="entry name" value="AMP-binding_C"/>
    <property type="match status" value="1"/>
</dbReference>
<evidence type="ECO:0000256" key="4">
    <source>
        <dbReference type="ARBA" id="ARBA00022840"/>
    </source>
</evidence>
<gene>
    <name evidence="7" type="ORF">NWE73_11750</name>
</gene>
<comment type="similarity">
    <text evidence="1">Belongs to the ATP-dependent AMP-binding enzyme family.</text>
</comment>
<keyword evidence="8" id="KW-1185">Reference proteome</keyword>
<reference evidence="7" key="1">
    <citation type="submission" date="2022-08" db="EMBL/GenBank/DDBJ databases">
        <title>Novel Bdellovibrio Species Isolated from Svalbard: Designation Bdellovibrio svalbardensis.</title>
        <authorList>
            <person name="Mitchell R.J."/>
            <person name="Choi S.Y."/>
        </authorList>
    </citation>
    <scope>NUCLEOTIDE SEQUENCE</scope>
    <source>
        <strain evidence="7">PAP01</strain>
    </source>
</reference>
<dbReference type="InterPro" id="IPR000873">
    <property type="entry name" value="AMP-dep_synth/lig_dom"/>
</dbReference>
<organism evidence="7 8">
    <name type="scientific">Bdellovibrio svalbardensis</name>
    <dbReference type="NCBI Taxonomy" id="2972972"/>
    <lineage>
        <taxon>Bacteria</taxon>
        <taxon>Pseudomonadati</taxon>
        <taxon>Bdellovibrionota</taxon>
        <taxon>Bdellovibrionia</taxon>
        <taxon>Bdellovibrionales</taxon>
        <taxon>Pseudobdellovibrionaceae</taxon>
        <taxon>Bdellovibrio</taxon>
    </lineage>
</organism>
<dbReference type="Gene3D" id="3.30.300.30">
    <property type="match status" value="1"/>
</dbReference>
<comment type="caution">
    <text evidence="7">The sequence shown here is derived from an EMBL/GenBank/DDBJ whole genome shotgun (WGS) entry which is preliminary data.</text>
</comment>
<dbReference type="EMBL" id="JANRMI010000003">
    <property type="protein sequence ID" value="MDG0817044.1"/>
    <property type="molecule type" value="Genomic_DNA"/>
</dbReference>
<dbReference type="RefSeq" id="WP_277578520.1">
    <property type="nucleotide sequence ID" value="NZ_JANRMI010000003.1"/>
</dbReference>
<evidence type="ECO:0000256" key="2">
    <source>
        <dbReference type="ARBA" id="ARBA00022598"/>
    </source>
</evidence>
<dbReference type="PANTHER" id="PTHR43605">
    <property type="entry name" value="ACYL-COENZYME A SYNTHETASE"/>
    <property type="match status" value="1"/>
</dbReference>
<name>A0ABT6DKH5_9BACT</name>
<dbReference type="InterPro" id="IPR045851">
    <property type="entry name" value="AMP-bd_C_sf"/>
</dbReference>
<accession>A0ABT6DKH5</accession>
<keyword evidence="2" id="KW-0436">Ligase</keyword>
<evidence type="ECO:0000313" key="8">
    <source>
        <dbReference type="Proteomes" id="UP001152321"/>
    </source>
</evidence>
<dbReference type="InterPro" id="IPR051087">
    <property type="entry name" value="Mitochondrial_ACSM"/>
</dbReference>
<keyword evidence="4" id="KW-0067">ATP-binding</keyword>
<dbReference type="InterPro" id="IPR042099">
    <property type="entry name" value="ANL_N_sf"/>
</dbReference>
<evidence type="ECO:0000256" key="1">
    <source>
        <dbReference type="ARBA" id="ARBA00006432"/>
    </source>
</evidence>
<keyword evidence="3" id="KW-0547">Nucleotide-binding</keyword>
<protein>
    <submittedName>
        <fullName evidence="7">AMP-binding protein</fullName>
    </submittedName>
</protein>
<dbReference type="Proteomes" id="UP001152321">
    <property type="component" value="Unassembled WGS sequence"/>
</dbReference>
<dbReference type="PANTHER" id="PTHR43605:SF10">
    <property type="entry name" value="ACYL-COA SYNTHETASE MEDIUM CHAIN FAMILY MEMBER 3"/>
    <property type="match status" value="1"/>
</dbReference>
<evidence type="ECO:0000256" key="3">
    <source>
        <dbReference type="ARBA" id="ARBA00022741"/>
    </source>
</evidence>
<feature type="domain" description="AMP-dependent synthetase/ligase" evidence="5">
    <location>
        <begin position="51"/>
        <end position="393"/>
    </location>
</feature>
<dbReference type="InterPro" id="IPR025110">
    <property type="entry name" value="AMP-bd_C"/>
</dbReference>
<evidence type="ECO:0000259" key="5">
    <source>
        <dbReference type="Pfam" id="PF00501"/>
    </source>
</evidence>
<dbReference type="Gene3D" id="3.40.50.12780">
    <property type="entry name" value="N-terminal domain of ligase-like"/>
    <property type="match status" value="1"/>
</dbReference>
<dbReference type="Pfam" id="PF00501">
    <property type="entry name" value="AMP-binding"/>
    <property type="match status" value="1"/>
</dbReference>
<sequence length="556" mass="62962">MAIRGEFEQARDFLILHRADYDYAFNQFKWPQLENFNWALDYFDSMAEGNNNTALWIINEDGKEEKYSFADLSARSGQVANYLRKLGVHKGDSILLMVGNDTAYWEIMLAAMKLGAVVVPASPYLSEAELEDRLLRGRVRLVVTTKDHADRFRFDSSSLIPLLVDGSMSGWHDYADATRESASYEASEKTKATDAVLMYFTSSMAAKPKMVEHSYLSFTVGHLSSMFWMGLRPGDIHLGISSPGWSMHDWNSFIAPWNAEATIFVDHLSRLHGRFDAKILLDTMEHYRITTFCAPPSVWRKLLQEDLTQFQIPLREALSTGEPLTEDIVEKVHQAWGLQIRDGFSQTETSMLIGVAPGQRAVPGSLGKPLPGYSIRLLDEAGKEVKEGEICVEAAVLKTHPYHSGDVARIDKAGNYSYVGRNDALFKCSDYRISPFEIESVLLENPAVREVAVIPSPDPIRYAVPKAIVVLAKGFEPTKEIAIDIMNYTRSRLAPFKRVRRVEFHDLLKGSDGTILRMELIKKEQEKRQTNDKSLYEFWEEDARATLPETWAQDLP</sequence>
<dbReference type="SUPFAM" id="SSF56801">
    <property type="entry name" value="Acetyl-CoA synthetase-like"/>
    <property type="match status" value="1"/>
</dbReference>
<evidence type="ECO:0000313" key="7">
    <source>
        <dbReference type="EMBL" id="MDG0817044.1"/>
    </source>
</evidence>
<evidence type="ECO:0000259" key="6">
    <source>
        <dbReference type="Pfam" id="PF13193"/>
    </source>
</evidence>